<evidence type="ECO:0000313" key="1">
    <source>
        <dbReference type="EMBL" id="NYJ10062.1"/>
    </source>
</evidence>
<protein>
    <submittedName>
        <fullName evidence="1">Uncharacterized protein</fullName>
    </submittedName>
</protein>
<name>A0A7Z0DVE3_RHILE</name>
<evidence type="ECO:0000313" key="2">
    <source>
        <dbReference type="Proteomes" id="UP000535276"/>
    </source>
</evidence>
<dbReference type="Proteomes" id="UP000535276">
    <property type="component" value="Unassembled WGS sequence"/>
</dbReference>
<dbReference type="RefSeq" id="WP_246714097.1">
    <property type="nucleotide sequence ID" value="NZ_JACBZV010000001.1"/>
</dbReference>
<organism evidence="1 2">
    <name type="scientific">Rhizobium leguminosarum</name>
    <dbReference type="NCBI Taxonomy" id="384"/>
    <lineage>
        <taxon>Bacteria</taxon>
        <taxon>Pseudomonadati</taxon>
        <taxon>Pseudomonadota</taxon>
        <taxon>Alphaproteobacteria</taxon>
        <taxon>Hyphomicrobiales</taxon>
        <taxon>Rhizobiaceae</taxon>
        <taxon>Rhizobium/Agrobacterium group</taxon>
        <taxon>Rhizobium</taxon>
    </lineage>
</organism>
<proteinExistence type="predicted"/>
<sequence>MPIIKCSGSFPDSFTTRRGLLTLFGALALVGCQGETTSVRFKVIAPATVDGRPAESSSVMEVSYSKVTHSLIGNGGITRLYGEALIFDLGGRGTVYILPIRRPPSGSIIYNIYEFSVLRTFGVKNSVGSLTSADFDTLRMAKGRRPYNVDNSQLPTIIAFADEENPKTVYEIDPAKLGTRFPGVVFKRFDIEITDEPLTTKLRTQLPWLNSSKRLFQSDPPGHLRPIGERPISFVLTKDDFFGNGSR</sequence>
<dbReference type="PROSITE" id="PS51257">
    <property type="entry name" value="PROKAR_LIPOPROTEIN"/>
    <property type="match status" value="1"/>
</dbReference>
<dbReference type="EMBL" id="JACBZV010000001">
    <property type="protein sequence ID" value="NYJ10062.1"/>
    <property type="molecule type" value="Genomic_DNA"/>
</dbReference>
<reference evidence="1 2" key="1">
    <citation type="submission" date="2020-07" db="EMBL/GenBank/DDBJ databases">
        <title>Genomic Encyclopedia of Type Strains, Phase IV (KMG-V): Genome sequencing to study the core and pangenomes of soil and plant-associated prokaryotes.</title>
        <authorList>
            <person name="Whitman W."/>
        </authorList>
    </citation>
    <scope>NUCLEOTIDE SEQUENCE [LARGE SCALE GENOMIC DNA]</scope>
    <source>
        <strain evidence="1 2">SEMIA 4052</strain>
    </source>
</reference>
<dbReference type="AlphaFoldDB" id="A0A7Z0DVE3"/>
<comment type="caution">
    <text evidence="1">The sequence shown here is derived from an EMBL/GenBank/DDBJ whole genome shotgun (WGS) entry which is preliminary data.</text>
</comment>
<gene>
    <name evidence="1" type="ORF">GGI64_001081</name>
</gene>
<accession>A0A7Z0DVE3</accession>